<sequence>MTFSLRAIKELEYRAKRLHNRFSFKTESTMKKPVNSRNALDFESDVEFMLPAANELNFITIKDNYTYAQNIFNTVQRLLIGGNKIVLSGGTNEEMNELVMKETQKILDLILMIKDNDRQFKNIIFDEKHRFGEQWFIEIAKHIQITNDISVFVNELNGGDIALHIKKALLNPNDKDIKLYGVDRDIDCGADSRKKGIETARNGLAEVSSLWADISFCANHYINFGDERNYYIESEIYNFYRKKLTRQQGIFIFNYPFYRIDDVKNILRNNELIAAINTNDEIGNIVFVLRYGTSKEHSKKEIQKIEYQPHRLPSHMTDAINYYTKHIEEVKTFRGKYTDMHDIRAEFENQEDSAEFLFDYYQPRNKLQQLDNPLIEYKPDHVPAIATSEIINGRYVDEVLQKKTGKEFGFDHLFSTKIVKRETEEKEEKLDKDGNKVVEISEKKSNVIVSIALIAQTGEYVELFSNETEDDDNFN</sequence>
<evidence type="ECO:0000313" key="1">
    <source>
        <dbReference type="EMBL" id="QJX80846.1"/>
    </source>
</evidence>
<keyword evidence="1" id="KW-0614">Plasmid</keyword>
<reference evidence="1 2" key="1">
    <citation type="submission" date="2019-10" db="EMBL/GenBank/DDBJ databases">
        <title>Complete genome sequences for adaption low water activity.</title>
        <authorList>
            <person name="Zhao L."/>
            <person name="Zhong J."/>
        </authorList>
    </citation>
    <scope>NUCLEOTIDE SEQUENCE [LARGE SCALE GENOMIC DNA]</scope>
    <source>
        <strain evidence="1 2">FDU301</strain>
        <plasmid evidence="2">pfdu301a</plasmid>
    </source>
</reference>
<geneLocation type="plasmid" evidence="2">
    <name>pfdu301a</name>
</geneLocation>
<organism evidence="1 2">
    <name type="scientific">Priestia megaterium</name>
    <name type="common">Bacillus megaterium</name>
    <dbReference type="NCBI Taxonomy" id="1404"/>
    <lineage>
        <taxon>Bacteria</taxon>
        <taxon>Bacillati</taxon>
        <taxon>Bacillota</taxon>
        <taxon>Bacilli</taxon>
        <taxon>Bacillales</taxon>
        <taxon>Bacillaceae</taxon>
        <taxon>Priestia</taxon>
    </lineage>
</organism>
<gene>
    <name evidence="1" type="ORF">FDZ14_32675</name>
</gene>
<accession>A0A6M6E5M2</accession>
<evidence type="ECO:0000313" key="2">
    <source>
        <dbReference type="Proteomes" id="UP000501076"/>
    </source>
</evidence>
<dbReference type="AlphaFoldDB" id="A0A6M6E5M2"/>
<dbReference type="RefSeq" id="WP_171778845.1">
    <property type="nucleotide sequence ID" value="NZ_CP045273.1"/>
</dbReference>
<dbReference type="EMBL" id="CP045273">
    <property type="protein sequence ID" value="QJX80846.1"/>
    <property type="molecule type" value="Genomic_DNA"/>
</dbReference>
<protein>
    <submittedName>
        <fullName evidence="1">Uncharacterized protein</fullName>
    </submittedName>
</protein>
<proteinExistence type="predicted"/>
<dbReference type="Proteomes" id="UP000501076">
    <property type="component" value="Plasmid pFDU301A"/>
</dbReference>
<name>A0A6M6E5M2_PRIMG</name>